<evidence type="ECO:0000313" key="2">
    <source>
        <dbReference type="EMBL" id="KAG6959075.1"/>
    </source>
</evidence>
<sequence>MSTSVSSKPGASASGSSVLRLSQAPLAVMSSSQARLASSRWRRSSSMPTRMPASFVARHVGYQDPSHRPPPLVGVPATLADVSEGTTVRHGEDGLEMVVEGGCLSDRDLDYPTRLPVYSVKSCQLSSSTASKTSPGVCSTRPVTYTCCWRTFATWRPFADNSHVVRDAGLRELERLREYWVARLAHESEAQAQQREREREDSAYRHRADLEARNQRLQRLKVQVASGEERSSRTEAASEHGRLRGNWERLLALLEHYRDNSEPPNDWMSRVDVDDLKDADYMASPYPSLQERIAKGMESNPSPETQHGVTPVDTSTQVTRDPAHLDLSSGVDKVAKASPAKSAKAPARKQLKAPSTSPSRRPRASESDLLHQLLHRIDRHDTLEAPETAPHTVSATSATASLPSGVSWKDVRADIRVLKLYGSTYEDALALARQDVALHTQFLWKDLRPMLESGIKWTRRRGSATSPNITWIW</sequence>
<protein>
    <submittedName>
        <fullName evidence="2">Uncharacterized protein</fullName>
    </submittedName>
</protein>
<name>A0A8J5MFN3_9STRA</name>
<dbReference type="EMBL" id="JAENGY010000634">
    <property type="protein sequence ID" value="KAG6959075.1"/>
    <property type="molecule type" value="Genomic_DNA"/>
</dbReference>
<comment type="caution">
    <text evidence="2">The sequence shown here is derived from an EMBL/GenBank/DDBJ whole genome shotgun (WGS) entry which is preliminary data.</text>
</comment>
<feature type="region of interest" description="Disordered" evidence="1">
    <location>
        <begin position="297"/>
        <end position="366"/>
    </location>
</feature>
<feature type="compositionally biased region" description="Low complexity" evidence="1">
    <location>
        <begin position="336"/>
        <end position="345"/>
    </location>
</feature>
<dbReference type="Proteomes" id="UP000709295">
    <property type="component" value="Unassembled WGS sequence"/>
</dbReference>
<keyword evidence="3" id="KW-1185">Reference proteome</keyword>
<reference evidence="2" key="1">
    <citation type="submission" date="2021-01" db="EMBL/GenBank/DDBJ databases">
        <title>Phytophthora aleatoria, a newly-described species from Pinus radiata is distinct from Phytophthora cactorum isolates based on comparative genomics.</title>
        <authorList>
            <person name="Mcdougal R."/>
            <person name="Panda P."/>
            <person name="Williams N."/>
            <person name="Studholme D.J."/>
        </authorList>
    </citation>
    <scope>NUCLEOTIDE SEQUENCE</scope>
    <source>
        <strain evidence="2">NZFS 4037</strain>
    </source>
</reference>
<accession>A0A8J5MFN3</accession>
<evidence type="ECO:0000256" key="1">
    <source>
        <dbReference type="SAM" id="MobiDB-lite"/>
    </source>
</evidence>
<dbReference type="AlphaFoldDB" id="A0A8J5MFN3"/>
<gene>
    <name evidence="2" type="ORF">JG688_00010244</name>
</gene>
<feature type="compositionally biased region" description="Polar residues" evidence="1">
    <location>
        <begin position="299"/>
        <end position="319"/>
    </location>
</feature>
<organism evidence="2 3">
    <name type="scientific">Phytophthora aleatoria</name>
    <dbReference type="NCBI Taxonomy" id="2496075"/>
    <lineage>
        <taxon>Eukaryota</taxon>
        <taxon>Sar</taxon>
        <taxon>Stramenopiles</taxon>
        <taxon>Oomycota</taxon>
        <taxon>Peronosporomycetes</taxon>
        <taxon>Peronosporales</taxon>
        <taxon>Peronosporaceae</taxon>
        <taxon>Phytophthora</taxon>
    </lineage>
</organism>
<proteinExistence type="predicted"/>
<evidence type="ECO:0000313" key="3">
    <source>
        <dbReference type="Proteomes" id="UP000709295"/>
    </source>
</evidence>